<reference evidence="1 2" key="1">
    <citation type="submission" date="2014-04" db="EMBL/GenBank/DDBJ databases">
        <authorList>
            <consortium name="DOE Joint Genome Institute"/>
            <person name="Kuo A."/>
            <person name="Kohler A."/>
            <person name="Costa M.D."/>
            <person name="Nagy L.G."/>
            <person name="Floudas D."/>
            <person name="Copeland A."/>
            <person name="Barry K.W."/>
            <person name="Cichocki N."/>
            <person name="Veneault-Fourrey C."/>
            <person name="LaButti K."/>
            <person name="Lindquist E.A."/>
            <person name="Lipzen A."/>
            <person name="Lundell T."/>
            <person name="Morin E."/>
            <person name="Murat C."/>
            <person name="Sun H."/>
            <person name="Tunlid A."/>
            <person name="Henrissat B."/>
            <person name="Grigoriev I.V."/>
            <person name="Hibbett D.S."/>
            <person name="Martin F."/>
            <person name="Nordberg H.P."/>
            <person name="Cantor M.N."/>
            <person name="Hua S.X."/>
        </authorList>
    </citation>
    <scope>NUCLEOTIDE SEQUENCE [LARGE SCALE GENOMIC DNA]</scope>
    <source>
        <strain evidence="1 2">441</strain>
    </source>
</reference>
<accession>A0A0C9ZG52</accession>
<name>A0A0C9ZG52_9AGAM</name>
<dbReference type="HOGENOM" id="CLU_2886731_0_0_1"/>
<evidence type="ECO:0000313" key="2">
    <source>
        <dbReference type="Proteomes" id="UP000054018"/>
    </source>
</evidence>
<dbReference type="EMBL" id="KN833752">
    <property type="protein sequence ID" value="KIK21427.1"/>
    <property type="molecule type" value="Genomic_DNA"/>
</dbReference>
<gene>
    <name evidence="1" type="ORF">PISMIDRAFT_681423</name>
</gene>
<organism evidence="1 2">
    <name type="scientific">Pisolithus microcarpus 441</name>
    <dbReference type="NCBI Taxonomy" id="765257"/>
    <lineage>
        <taxon>Eukaryota</taxon>
        <taxon>Fungi</taxon>
        <taxon>Dikarya</taxon>
        <taxon>Basidiomycota</taxon>
        <taxon>Agaricomycotina</taxon>
        <taxon>Agaricomycetes</taxon>
        <taxon>Agaricomycetidae</taxon>
        <taxon>Boletales</taxon>
        <taxon>Sclerodermatineae</taxon>
        <taxon>Pisolithaceae</taxon>
        <taxon>Pisolithus</taxon>
    </lineage>
</organism>
<protein>
    <submittedName>
        <fullName evidence="1">Uncharacterized protein</fullName>
    </submittedName>
</protein>
<proteinExistence type="predicted"/>
<sequence length="63" mass="7376">MDLKDIEDRTRYGYFFAVVETVDKGISHWACDVRESLTVLGVLMRVLIHIWRSTREESSVSCR</sequence>
<reference evidence="2" key="2">
    <citation type="submission" date="2015-01" db="EMBL/GenBank/DDBJ databases">
        <title>Evolutionary Origins and Diversification of the Mycorrhizal Mutualists.</title>
        <authorList>
            <consortium name="DOE Joint Genome Institute"/>
            <consortium name="Mycorrhizal Genomics Consortium"/>
            <person name="Kohler A."/>
            <person name="Kuo A."/>
            <person name="Nagy L.G."/>
            <person name="Floudas D."/>
            <person name="Copeland A."/>
            <person name="Barry K.W."/>
            <person name="Cichocki N."/>
            <person name="Veneault-Fourrey C."/>
            <person name="LaButti K."/>
            <person name="Lindquist E.A."/>
            <person name="Lipzen A."/>
            <person name="Lundell T."/>
            <person name="Morin E."/>
            <person name="Murat C."/>
            <person name="Riley R."/>
            <person name="Ohm R."/>
            <person name="Sun H."/>
            <person name="Tunlid A."/>
            <person name="Henrissat B."/>
            <person name="Grigoriev I.V."/>
            <person name="Hibbett D.S."/>
            <person name="Martin F."/>
        </authorList>
    </citation>
    <scope>NUCLEOTIDE SEQUENCE [LARGE SCALE GENOMIC DNA]</scope>
    <source>
        <strain evidence="2">441</strain>
    </source>
</reference>
<evidence type="ECO:0000313" key="1">
    <source>
        <dbReference type="EMBL" id="KIK21427.1"/>
    </source>
</evidence>
<keyword evidence="2" id="KW-1185">Reference proteome</keyword>
<dbReference type="Proteomes" id="UP000054018">
    <property type="component" value="Unassembled WGS sequence"/>
</dbReference>
<dbReference type="AlphaFoldDB" id="A0A0C9ZG52"/>